<gene>
    <name evidence="1" type="ORF">J2S17_002228</name>
</gene>
<accession>A0ABU0AGH6</accession>
<proteinExistence type="predicted"/>
<comment type="caution">
    <text evidence="1">The sequence shown here is derived from an EMBL/GenBank/DDBJ whole genome shotgun (WGS) entry which is preliminary data.</text>
</comment>
<name>A0ABU0AGH6_9BACI</name>
<dbReference type="RefSeq" id="WP_307474717.1">
    <property type="nucleotide sequence ID" value="NZ_JAUSUB010000008.1"/>
</dbReference>
<organism evidence="1 2">
    <name type="scientific">Cytobacillus purgationiresistens</name>
    <dbReference type="NCBI Taxonomy" id="863449"/>
    <lineage>
        <taxon>Bacteria</taxon>
        <taxon>Bacillati</taxon>
        <taxon>Bacillota</taxon>
        <taxon>Bacilli</taxon>
        <taxon>Bacillales</taxon>
        <taxon>Bacillaceae</taxon>
        <taxon>Cytobacillus</taxon>
    </lineage>
</organism>
<reference evidence="1 2" key="1">
    <citation type="submission" date="2023-07" db="EMBL/GenBank/DDBJ databases">
        <title>Genomic Encyclopedia of Type Strains, Phase IV (KMG-IV): sequencing the most valuable type-strain genomes for metagenomic binning, comparative biology and taxonomic classification.</title>
        <authorList>
            <person name="Goeker M."/>
        </authorList>
    </citation>
    <scope>NUCLEOTIDE SEQUENCE [LARGE SCALE GENOMIC DNA]</scope>
    <source>
        <strain evidence="1 2">DSM 23494</strain>
    </source>
</reference>
<dbReference type="Proteomes" id="UP001238088">
    <property type="component" value="Unassembled WGS sequence"/>
</dbReference>
<keyword evidence="2" id="KW-1185">Reference proteome</keyword>
<protein>
    <submittedName>
        <fullName evidence="1">Uncharacterized protein</fullName>
    </submittedName>
</protein>
<sequence length="45" mass="5265">MIEETEYLIFVNELGLLFGEYYRCKDEEIKQLVLADILLIGKVIS</sequence>
<evidence type="ECO:0000313" key="2">
    <source>
        <dbReference type="Proteomes" id="UP001238088"/>
    </source>
</evidence>
<evidence type="ECO:0000313" key="1">
    <source>
        <dbReference type="EMBL" id="MDQ0270353.1"/>
    </source>
</evidence>
<dbReference type="EMBL" id="JAUSUB010000008">
    <property type="protein sequence ID" value="MDQ0270353.1"/>
    <property type="molecule type" value="Genomic_DNA"/>
</dbReference>